<dbReference type="EMBL" id="LAZR01005680">
    <property type="protein sequence ID" value="KKM98003.1"/>
    <property type="molecule type" value="Genomic_DNA"/>
</dbReference>
<comment type="caution">
    <text evidence="1">The sequence shown here is derived from an EMBL/GenBank/DDBJ whole genome shotgun (WGS) entry which is preliminary data.</text>
</comment>
<reference evidence="1" key="1">
    <citation type="journal article" date="2015" name="Nature">
        <title>Complex archaea that bridge the gap between prokaryotes and eukaryotes.</title>
        <authorList>
            <person name="Spang A."/>
            <person name="Saw J.H."/>
            <person name="Jorgensen S.L."/>
            <person name="Zaremba-Niedzwiedzka K."/>
            <person name="Martijn J."/>
            <person name="Lind A.E."/>
            <person name="van Eijk R."/>
            <person name="Schleper C."/>
            <person name="Guy L."/>
            <person name="Ettema T.J."/>
        </authorList>
    </citation>
    <scope>NUCLEOTIDE SEQUENCE</scope>
</reference>
<sequence length="110" mass="12270">MATYFIEYEGILHKNQDLEIMVDDIIPIITINIPQNSDVIGVTAPNFDISIEEPNLNKTWYSLNSGANTTFIRLTGSINQALWDALPEGNVIIRFYVNDLAGNIGFANSH</sequence>
<accession>A0A0F9LXA3</accession>
<dbReference type="AlphaFoldDB" id="A0A0F9LXA3"/>
<evidence type="ECO:0000313" key="1">
    <source>
        <dbReference type="EMBL" id="KKM98003.1"/>
    </source>
</evidence>
<gene>
    <name evidence="1" type="ORF">LCGC14_1162340</name>
</gene>
<name>A0A0F9LXA3_9ZZZZ</name>
<organism evidence="1">
    <name type="scientific">marine sediment metagenome</name>
    <dbReference type="NCBI Taxonomy" id="412755"/>
    <lineage>
        <taxon>unclassified sequences</taxon>
        <taxon>metagenomes</taxon>
        <taxon>ecological metagenomes</taxon>
    </lineage>
</organism>
<protein>
    <submittedName>
        <fullName evidence="1">Uncharacterized protein</fullName>
    </submittedName>
</protein>
<proteinExistence type="predicted"/>